<dbReference type="SUPFAM" id="SSF48452">
    <property type="entry name" value="TPR-like"/>
    <property type="match status" value="1"/>
</dbReference>
<dbReference type="SUPFAM" id="SSF46894">
    <property type="entry name" value="C-terminal effector domain of the bipartite response regulators"/>
    <property type="match status" value="1"/>
</dbReference>
<dbReference type="PRINTS" id="PR00364">
    <property type="entry name" value="DISEASERSIST"/>
</dbReference>
<evidence type="ECO:0000313" key="7">
    <source>
        <dbReference type="Proteomes" id="UP000305792"/>
    </source>
</evidence>
<reference evidence="6 7" key="1">
    <citation type="journal article" date="2018" name="Int. J. Syst. Evol. Microbiol.">
        <title>Glycomyces paridis sp. nov., isolated from the medicinal plant Paris polyphylla.</title>
        <authorList>
            <person name="Fang X.M."/>
            <person name="Bai J.L."/>
            <person name="Su J."/>
            <person name="Zhao L.L."/>
            <person name="Liu H.Y."/>
            <person name="Ma B.P."/>
            <person name="Zhang Y.Q."/>
            <person name="Yu L.Y."/>
        </authorList>
    </citation>
    <scope>NUCLEOTIDE SEQUENCE [LARGE SCALE GENOMIC DNA]</scope>
    <source>
        <strain evidence="6 7">CPCC 204357</strain>
    </source>
</reference>
<gene>
    <name evidence="6" type="ORF">E9998_21070</name>
</gene>
<dbReference type="SMART" id="SM01043">
    <property type="entry name" value="BTAD"/>
    <property type="match status" value="1"/>
</dbReference>
<dbReference type="RefSeq" id="WP_136531667.1">
    <property type="nucleotide sequence ID" value="NZ_STGX01000018.1"/>
</dbReference>
<dbReference type="PANTHER" id="PTHR35807:SF1">
    <property type="entry name" value="TRANSCRIPTIONAL REGULATOR REDD"/>
    <property type="match status" value="1"/>
</dbReference>
<dbReference type="Proteomes" id="UP000305792">
    <property type="component" value="Unassembled WGS sequence"/>
</dbReference>
<keyword evidence="2" id="KW-0804">Transcription</keyword>
<dbReference type="InterPro" id="IPR011990">
    <property type="entry name" value="TPR-like_helical_dom_sf"/>
</dbReference>
<evidence type="ECO:0000259" key="5">
    <source>
        <dbReference type="SMART" id="SM01043"/>
    </source>
</evidence>
<dbReference type="CDD" id="cd15831">
    <property type="entry name" value="BTAD"/>
    <property type="match status" value="1"/>
</dbReference>
<dbReference type="InterPro" id="IPR027417">
    <property type="entry name" value="P-loop_NTPase"/>
</dbReference>
<dbReference type="Gene3D" id="3.40.50.300">
    <property type="entry name" value="P-loop containing nucleotide triphosphate hydrolases"/>
    <property type="match status" value="1"/>
</dbReference>
<comment type="caution">
    <text evidence="6">The sequence shown here is derived from an EMBL/GenBank/DDBJ whole genome shotgun (WGS) entry which is preliminary data.</text>
</comment>
<keyword evidence="1" id="KW-0805">Transcription regulation</keyword>
<feature type="domain" description="Bacterial transcriptional activator" evidence="5">
    <location>
        <begin position="98"/>
        <end position="242"/>
    </location>
</feature>
<dbReference type="InterPro" id="IPR005158">
    <property type="entry name" value="BTAD"/>
</dbReference>
<dbReference type="Gene3D" id="1.25.40.10">
    <property type="entry name" value="Tetratricopeptide repeat domain"/>
    <property type="match status" value="1"/>
</dbReference>
<feature type="region of interest" description="Disordered" evidence="3">
    <location>
        <begin position="582"/>
        <end position="607"/>
    </location>
</feature>
<dbReference type="Gene3D" id="1.10.10.10">
    <property type="entry name" value="Winged helix-like DNA-binding domain superfamily/Winged helix DNA-binding domain"/>
    <property type="match status" value="1"/>
</dbReference>
<dbReference type="InterPro" id="IPR036388">
    <property type="entry name" value="WH-like_DNA-bd_sf"/>
</dbReference>
<dbReference type="Pfam" id="PF03704">
    <property type="entry name" value="BTAD"/>
    <property type="match status" value="1"/>
</dbReference>
<feature type="domain" description="AAA+ ATPase" evidence="4">
    <location>
        <begin position="281"/>
        <end position="423"/>
    </location>
</feature>
<dbReference type="PANTHER" id="PTHR35807">
    <property type="entry name" value="TRANSCRIPTIONAL REGULATOR REDD-RELATED"/>
    <property type="match status" value="1"/>
</dbReference>
<evidence type="ECO:0000256" key="1">
    <source>
        <dbReference type="ARBA" id="ARBA00023015"/>
    </source>
</evidence>
<dbReference type="EMBL" id="STGX01000018">
    <property type="protein sequence ID" value="THV24508.1"/>
    <property type="molecule type" value="Genomic_DNA"/>
</dbReference>
<dbReference type="InterPro" id="IPR003593">
    <property type="entry name" value="AAA+_ATPase"/>
</dbReference>
<sequence>MEFRILGPLEIRDGDRSPSPRGDHQRRLLAVLLHETGVPVPVPVDRLVAALWDGTPPETAQQQIQNVVSGLRGVLGNSRDRLRTSGRGYLLDVAEDELDLLRYRRHAAEARRARDRGDRPAALRALRAALAQWRGPALAGLGGRFVEGLSRRLDEERLSLLEQRFHLEVELGHHESAATELRLLVAEHPLRQPFTAQLMLALHRTGRSPEALAVYAQIASRLAEDLGADPGPALLNLHTAILRDDPDLKPARTDRVGHLPPPVAAFTGRDAALAALDAEAGSAVTVVTGAAGIGKTTLALHWARRAAERFPSGAMHLDLQGFGPNENALEPAEATNRLLALLGVDLAGEPSAPEARTALYREALARTPRLLILDNARDAAQVRPLLPGPGGGRTLVASRNDLVGLAVSHEVRFLPLEPFTRAESRALLERRLGAARTAAEPEAMPRLLAACAGLPLALAVTAARAAARPALTLDALAAELESSRLDALTVFDPETDLRAVLSWSYRALRPDAAQLFRRLGAHPEPHWTAPGAASLAAIPIEQTRALLRELASMHLVCEDRPGRYCVPDLLHEYAAELAELHDRDRSDSESVTHICGPSPRPATYRAA</sequence>
<dbReference type="OrthoDB" id="4336084at2"/>
<evidence type="ECO:0000256" key="3">
    <source>
        <dbReference type="SAM" id="MobiDB-lite"/>
    </source>
</evidence>
<accession>A0A4S8P3E6</accession>
<evidence type="ECO:0000313" key="6">
    <source>
        <dbReference type="EMBL" id="THV24508.1"/>
    </source>
</evidence>
<dbReference type="SUPFAM" id="SSF52540">
    <property type="entry name" value="P-loop containing nucleoside triphosphate hydrolases"/>
    <property type="match status" value="1"/>
</dbReference>
<dbReference type="InterPro" id="IPR016032">
    <property type="entry name" value="Sig_transdc_resp-reg_C-effctor"/>
</dbReference>
<dbReference type="AlphaFoldDB" id="A0A4S8P3E6"/>
<dbReference type="InterPro" id="IPR051677">
    <property type="entry name" value="AfsR-DnrI-RedD_regulator"/>
</dbReference>
<organism evidence="6 7">
    <name type="scientific">Glycomyces paridis</name>
    <dbReference type="NCBI Taxonomy" id="2126555"/>
    <lineage>
        <taxon>Bacteria</taxon>
        <taxon>Bacillati</taxon>
        <taxon>Actinomycetota</taxon>
        <taxon>Actinomycetes</taxon>
        <taxon>Glycomycetales</taxon>
        <taxon>Glycomycetaceae</taxon>
        <taxon>Glycomyces</taxon>
    </lineage>
</organism>
<dbReference type="GO" id="GO:0006355">
    <property type="term" value="P:regulation of DNA-templated transcription"/>
    <property type="evidence" value="ECO:0007669"/>
    <property type="project" value="InterPro"/>
</dbReference>
<keyword evidence="7" id="KW-1185">Reference proteome</keyword>
<evidence type="ECO:0000259" key="4">
    <source>
        <dbReference type="SMART" id="SM00382"/>
    </source>
</evidence>
<dbReference type="GO" id="GO:0003677">
    <property type="term" value="F:DNA binding"/>
    <property type="evidence" value="ECO:0007669"/>
    <property type="project" value="InterPro"/>
</dbReference>
<protein>
    <recommendedName>
        <fullName evidence="8">AfsR/SARP family transcriptional regulator</fullName>
    </recommendedName>
</protein>
<name>A0A4S8P3E6_9ACTN</name>
<dbReference type="SMART" id="SM00382">
    <property type="entry name" value="AAA"/>
    <property type="match status" value="1"/>
</dbReference>
<evidence type="ECO:0008006" key="8">
    <source>
        <dbReference type="Google" id="ProtNLM"/>
    </source>
</evidence>
<evidence type="ECO:0000256" key="2">
    <source>
        <dbReference type="ARBA" id="ARBA00023163"/>
    </source>
</evidence>
<proteinExistence type="predicted"/>